<organism evidence="2 4">
    <name type="scientific">Anaerobacillus isosaccharinicus</name>
    <dbReference type="NCBI Taxonomy" id="1532552"/>
    <lineage>
        <taxon>Bacteria</taxon>
        <taxon>Bacillati</taxon>
        <taxon>Bacillota</taxon>
        <taxon>Bacilli</taxon>
        <taxon>Bacillales</taxon>
        <taxon>Bacillaceae</taxon>
        <taxon>Anaerobacillus</taxon>
    </lineage>
</organism>
<dbReference type="KEGG" id="aia:AWH56_015045"/>
<dbReference type="OrthoDB" id="2972465at2"/>
<gene>
    <name evidence="3" type="ORF">AWH56_015045</name>
    <name evidence="2" type="ORF">AWH56_05100</name>
</gene>
<keyword evidence="1" id="KW-0812">Transmembrane</keyword>
<feature type="transmembrane region" description="Helical" evidence="1">
    <location>
        <begin position="6"/>
        <end position="24"/>
    </location>
</feature>
<keyword evidence="1" id="KW-0472">Membrane</keyword>
<sequence>MKRVSIYIAIFLFAAWIAALFLNIDIYRKANIELSIFGPIIDAILIVLIALLVYVGVASFKGKNDRPNEWVNKSLLLLGIGTIFMISFFYVTTFR</sequence>
<keyword evidence="4" id="KW-1185">Reference proteome</keyword>
<reference evidence="3 4" key="2">
    <citation type="journal article" date="2017" name="Genome Announc.">
        <title>Draft Genome Sequences of Four Alkaliphilic Bacteria Belonging to the Anaerobacillus Genus.</title>
        <authorList>
            <person name="Bassil N.M."/>
            <person name="Lloyd J.R."/>
        </authorList>
    </citation>
    <scope>NUCLEOTIDE SEQUENCE [LARGE SCALE GENOMIC DNA]</scope>
    <source>
        <strain evidence="3 4">NB2006</strain>
    </source>
</reference>
<feature type="transmembrane region" description="Helical" evidence="1">
    <location>
        <begin position="75"/>
        <end position="94"/>
    </location>
</feature>
<evidence type="ECO:0000313" key="4">
    <source>
        <dbReference type="Proteomes" id="UP000180175"/>
    </source>
</evidence>
<proteinExistence type="predicted"/>
<dbReference type="RefSeq" id="WP_071316099.1">
    <property type="nucleotide sequence ID" value="NZ_CP063356.2"/>
</dbReference>
<dbReference type="EMBL" id="LQXD01000036">
    <property type="protein sequence ID" value="OIJ22640.1"/>
    <property type="molecule type" value="Genomic_DNA"/>
</dbReference>
<protein>
    <submittedName>
        <fullName evidence="2">Uncharacterized protein</fullName>
    </submittedName>
</protein>
<evidence type="ECO:0000313" key="3">
    <source>
        <dbReference type="EMBL" id="QOY34058.1"/>
    </source>
</evidence>
<reference evidence="3" key="4">
    <citation type="submission" date="2020-10" db="EMBL/GenBank/DDBJ databases">
        <authorList>
            <person name="Bassil N.M."/>
            <person name="Lloyd J.R."/>
        </authorList>
    </citation>
    <scope>NUCLEOTIDE SEQUENCE</scope>
    <source>
        <strain evidence="3">NB2006</strain>
    </source>
</reference>
<keyword evidence="1" id="KW-1133">Transmembrane helix</keyword>
<accession>A0A1S2MDF6</accession>
<feature type="transmembrane region" description="Helical" evidence="1">
    <location>
        <begin position="36"/>
        <end position="55"/>
    </location>
</feature>
<dbReference type="AlphaFoldDB" id="A0A1S2MDF6"/>
<evidence type="ECO:0000313" key="2">
    <source>
        <dbReference type="EMBL" id="OIJ22640.1"/>
    </source>
</evidence>
<dbReference type="Proteomes" id="UP000180175">
    <property type="component" value="Chromosome"/>
</dbReference>
<reference evidence="3 4" key="3">
    <citation type="journal article" date="2019" name="Int. J. Syst. Evol. Microbiol.">
        <title>Anaerobacillus isosaccharinicus sp. nov., an alkaliphilic bacterium which degrades isosaccharinic acid.</title>
        <authorList>
            <person name="Bassil N.M."/>
            <person name="Lloyd J.R."/>
        </authorList>
    </citation>
    <scope>NUCLEOTIDE SEQUENCE [LARGE SCALE GENOMIC DNA]</scope>
    <source>
        <strain evidence="3 4">NB2006</strain>
    </source>
</reference>
<dbReference type="EMBL" id="CP063356">
    <property type="protein sequence ID" value="QOY34058.1"/>
    <property type="molecule type" value="Genomic_DNA"/>
</dbReference>
<reference evidence="2 4" key="1">
    <citation type="submission" date="2016-10" db="EMBL/GenBank/DDBJ databases">
        <title>Draft genome sequences of four alkaliphilic bacteria belonging to the Anaerobacillus genus.</title>
        <authorList>
            <person name="Bassil N.M."/>
            <person name="Lloyd J.R."/>
        </authorList>
    </citation>
    <scope>NUCLEOTIDE SEQUENCE [LARGE SCALE GENOMIC DNA]</scope>
    <source>
        <strain evidence="2 4">NB2006</strain>
    </source>
</reference>
<name>A0A1S2MDF6_9BACI</name>
<evidence type="ECO:0000256" key="1">
    <source>
        <dbReference type="SAM" id="Phobius"/>
    </source>
</evidence>